<feature type="binding site" evidence="7">
    <location>
        <position position="47"/>
    </location>
    <ligand>
        <name>Zn(2+)</name>
        <dbReference type="ChEBI" id="CHEBI:29105"/>
    </ligand>
</feature>
<comment type="function">
    <text evidence="8">Reversible hydration of carbon dioxide.</text>
</comment>
<dbReference type="GO" id="GO:0015976">
    <property type="term" value="P:carbon utilization"/>
    <property type="evidence" value="ECO:0007669"/>
    <property type="project" value="InterPro"/>
</dbReference>
<protein>
    <recommendedName>
        <fullName evidence="2 8">Carbonic anhydrase</fullName>
        <ecNumber evidence="2 8">4.2.1.1</ecNumber>
    </recommendedName>
    <alternativeName>
        <fullName evidence="8">Carbonate dehydratase</fullName>
    </alternativeName>
</protein>
<dbReference type="EC" id="4.2.1.1" evidence="2 8"/>
<dbReference type="InterPro" id="IPR036874">
    <property type="entry name" value="Carbonic_anhydrase_sf"/>
</dbReference>
<evidence type="ECO:0000256" key="1">
    <source>
        <dbReference type="ARBA" id="ARBA00006217"/>
    </source>
</evidence>
<organism evidence="9 10">
    <name type="scientific">Paragemmobacter straminiformis</name>
    <dbReference type="NCBI Taxonomy" id="2045119"/>
    <lineage>
        <taxon>Bacteria</taxon>
        <taxon>Pseudomonadati</taxon>
        <taxon>Pseudomonadota</taxon>
        <taxon>Alphaproteobacteria</taxon>
        <taxon>Rhodobacterales</taxon>
        <taxon>Paracoccaceae</taxon>
        <taxon>Paragemmobacter</taxon>
    </lineage>
</organism>
<dbReference type="RefSeq" id="WP_185797854.1">
    <property type="nucleotide sequence ID" value="NZ_JACLQD010000003.1"/>
</dbReference>
<evidence type="ECO:0000256" key="3">
    <source>
        <dbReference type="ARBA" id="ARBA00022723"/>
    </source>
</evidence>
<evidence type="ECO:0000313" key="10">
    <source>
        <dbReference type="Proteomes" id="UP000555411"/>
    </source>
</evidence>
<feature type="binding site" evidence="7">
    <location>
        <position position="49"/>
    </location>
    <ligand>
        <name>Zn(2+)</name>
        <dbReference type="ChEBI" id="CHEBI:29105"/>
    </ligand>
</feature>
<feature type="binding site" evidence="7">
    <location>
        <position position="111"/>
    </location>
    <ligand>
        <name>Zn(2+)</name>
        <dbReference type="ChEBI" id="CHEBI:29105"/>
    </ligand>
</feature>
<dbReference type="GO" id="GO:0008270">
    <property type="term" value="F:zinc ion binding"/>
    <property type="evidence" value="ECO:0007669"/>
    <property type="project" value="UniProtKB-UniRule"/>
</dbReference>
<dbReference type="PANTHER" id="PTHR11002:SF76">
    <property type="entry name" value="CARBONIC ANHYDRASE"/>
    <property type="match status" value="1"/>
</dbReference>
<evidence type="ECO:0000256" key="2">
    <source>
        <dbReference type="ARBA" id="ARBA00012925"/>
    </source>
</evidence>
<dbReference type="PROSITE" id="PS00705">
    <property type="entry name" value="PROK_CO2_ANHYDRASE_2"/>
    <property type="match status" value="1"/>
</dbReference>
<comment type="similarity">
    <text evidence="1 8">Belongs to the beta-class carbonic anhydrase family.</text>
</comment>
<comment type="caution">
    <text evidence="9">The sequence shown here is derived from an EMBL/GenBank/DDBJ whole genome shotgun (WGS) entry which is preliminary data.</text>
</comment>
<sequence length="216" mass="23958">MLQARPLPAYLIQRFQGWKATTYQDNKAWYRRLAESGQHPRAMVISCCDSRVHVTSIFGADEGEFFIHRNVANLVPPYNPDGEYHGTSAAVEYAVTSLGVAHIVVLGHSNCGGVRGCHDMCSGHAPQLEEKSSFVGRWMDILRPGFHRVAHLPEDERPRALEKEAVLVSLENLMTFPFVSAAVEEERLTLHGLWTDTGAGGLEQYDPARNGFVLVG</sequence>
<name>A0A842IA68_9RHOB</name>
<dbReference type="SMART" id="SM00947">
    <property type="entry name" value="Pro_CA"/>
    <property type="match status" value="1"/>
</dbReference>
<keyword evidence="5 8" id="KW-0456">Lyase</keyword>
<keyword evidence="10" id="KW-1185">Reference proteome</keyword>
<comment type="cofactor">
    <cofactor evidence="7">
        <name>Zn(2+)</name>
        <dbReference type="ChEBI" id="CHEBI:29105"/>
    </cofactor>
    <text evidence="7">Binds 1 zinc ion per subunit.</text>
</comment>
<dbReference type="Pfam" id="PF00484">
    <property type="entry name" value="Pro_CA"/>
    <property type="match status" value="1"/>
</dbReference>
<dbReference type="PANTHER" id="PTHR11002">
    <property type="entry name" value="CARBONIC ANHYDRASE"/>
    <property type="match status" value="1"/>
</dbReference>
<reference evidence="9 10" key="1">
    <citation type="journal article" date="2017" name="Int. J. Syst. Evol. Microbiol.">
        <title>Gemmobacter straminiformis sp. nov., isolated from an artificial fountain.</title>
        <authorList>
            <person name="Kang J.Y."/>
            <person name="Kim M.J."/>
            <person name="Chun J."/>
            <person name="Son K.P."/>
            <person name="Jahng K.Y."/>
        </authorList>
    </citation>
    <scope>NUCLEOTIDE SEQUENCE [LARGE SCALE GENOMIC DNA]</scope>
    <source>
        <strain evidence="9 10">CAM-8</strain>
    </source>
</reference>
<dbReference type="Gene3D" id="3.40.1050.10">
    <property type="entry name" value="Carbonic anhydrase"/>
    <property type="match status" value="1"/>
</dbReference>
<accession>A0A842IA68</accession>
<evidence type="ECO:0000256" key="5">
    <source>
        <dbReference type="ARBA" id="ARBA00023239"/>
    </source>
</evidence>
<feature type="binding site" evidence="7">
    <location>
        <position position="108"/>
    </location>
    <ligand>
        <name>Zn(2+)</name>
        <dbReference type="ChEBI" id="CHEBI:29105"/>
    </ligand>
</feature>
<dbReference type="InterPro" id="IPR015892">
    <property type="entry name" value="Carbonic_anhydrase_CS"/>
</dbReference>
<evidence type="ECO:0000256" key="8">
    <source>
        <dbReference type="RuleBase" id="RU003956"/>
    </source>
</evidence>
<dbReference type="Proteomes" id="UP000555411">
    <property type="component" value="Unassembled WGS sequence"/>
</dbReference>
<proteinExistence type="inferred from homology"/>
<evidence type="ECO:0000256" key="6">
    <source>
        <dbReference type="ARBA" id="ARBA00048348"/>
    </source>
</evidence>
<dbReference type="AlphaFoldDB" id="A0A842IA68"/>
<evidence type="ECO:0000256" key="4">
    <source>
        <dbReference type="ARBA" id="ARBA00022833"/>
    </source>
</evidence>
<gene>
    <name evidence="9" type="ORF">H7F16_12080</name>
</gene>
<keyword evidence="4 7" id="KW-0862">Zinc</keyword>
<dbReference type="GO" id="GO:0004089">
    <property type="term" value="F:carbonate dehydratase activity"/>
    <property type="evidence" value="ECO:0007669"/>
    <property type="project" value="UniProtKB-UniRule"/>
</dbReference>
<keyword evidence="3 7" id="KW-0479">Metal-binding</keyword>
<evidence type="ECO:0000313" key="9">
    <source>
        <dbReference type="EMBL" id="MBC2836247.1"/>
    </source>
</evidence>
<dbReference type="InterPro" id="IPR001765">
    <property type="entry name" value="Carbonic_anhydrase"/>
</dbReference>
<dbReference type="InterPro" id="IPR045066">
    <property type="entry name" value="Beta_CA_cladeB"/>
</dbReference>
<comment type="catalytic activity">
    <reaction evidence="6 8">
        <text>hydrogencarbonate + H(+) = CO2 + H2O</text>
        <dbReference type="Rhea" id="RHEA:10748"/>
        <dbReference type="ChEBI" id="CHEBI:15377"/>
        <dbReference type="ChEBI" id="CHEBI:15378"/>
        <dbReference type="ChEBI" id="CHEBI:16526"/>
        <dbReference type="ChEBI" id="CHEBI:17544"/>
        <dbReference type="EC" id="4.2.1.1"/>
    </reaction>
</comment>
<evidence type="ECO:0000256" key="7">
    <source>
        <dbReference type="PIRSR" id="PIRSR601765-1"/>
    </source>
</evidence>
<dbReference type="CDD" id="cd00884">
    <property type="entry name" value="beta_CA_cladeB"/>
    <property type="match status" value="1"/>
</dbReference>
<dbReference type="SUPFAM" id="SSF53056">
    <property type="entry name" value="beta-carbonic anhydrase, cab"/>
    <property type="match status" value="1"/>
</dbReference>
<dbReference type="EMBL" id="JACLQD010000003">
    <property type="protein sequence ID" value="MBC2836247.1"/>
    <property type="molecule type" value="Genomic_DNA"/>
</dbReference>